<keyword evidence="1" id="KW-0732">Signal</keyword>
<keyword evidence="3" id="KW-1185">Reference proteome</keyword>
<dbReference type="Proteomes" id="UP001237071">
    <property type="component" value="Unassembled WGS sequence"/>
</dbReference>
<proteinExistence type="predicted"/>
<dbReference type="PANTHER" id="PTHR43649">
    <property type="entry name" value="ARABINOSE-BINDING PROTEIN-RELATED"/>
    <property type="match status" value="1"/>
</dbReference>
<evidence type="ECO:0000256" key="1">
    <source>
        <dbReference type="SAM" id="SignalP"/>
    </source>
</evidence>
<dbReference type="PANTHER" id="PTHR43649:SF12">
    <property type="entry name" value="DIACETYLCHITOBIOSE BINDING PROTEIN DASA"/>
    <property type="match status" value="1"/>
</dbReference>
<reference evidence="2 3" key="1">
    <citation type="submission" date="2023-07" db="EMBL/GenBank/DDBJ databases">
        <title>Genomic Encyclopedia of Type Strains, Phase IV (KMG-IV): sequencing the most valuable type-strain genomes for metagenomic binning, comparative biology and taxonomic classification.</title>
        <authorList>
            <person name="Goeker M."/>
        </authorList>
    </citation>
    <scope>NUCLEOTIDE SEQUENCE [LARGE SCALE GENOMIC DNA]</scope>
    <source>
        <strain evidence="2 3">DSM 23147</strain>
    </source>
</reference>
<evidence type="ECO:0000313" key="3">
    <source>
        <dbReference type="Proteomes" id="UP001237071"/>
    </source>
</evidence>
<gene>
    <name evidence="2" type="ORF">J2S26_000124</name>
</gene>
<organism evidence="2 3">
    <name type="scientific">Streptococcus dysgalactiae</name>
    <dbReference type="NCBI Taxonomy" id="1334"/>
    <lineage>
        <taxon>Bacteria</taxon>
        <taxon>Bacillati</taxon>
        <taxon>Bacillota</taxon>
        <taxon>Bacilli</taxon>
        <taxon>Lactobacillales</taxon>
        <taxon>Streptococcaceae</taxon>
        <taxon>Streptococcus</taxon>
    </lineage>
</organism>
<protein>
    <submittedName>
        <fullName evidence="2">Aldouronate transport system substrate-binding protein</fullName>
    </submittedName>
</protein>
<comment type="caution">
    <text evidence="2">The sequence shown here is derived from an EMBL/GenBank/DDBJ whole genome shotgun (WGS) entry which is preliminary data.</text>
</comment>
<dbReference type="InterPro" id="IPR050490">
    <property type="entry name" value="Bact_solute-bd_prot1"/>
</dbReference>
<dbReference type="Gene3D" id="3.40.190.10">
    <property type="entry name" value="Periplasmic binding protein-like II"/>
    <property type="match status" value="2"/>
</dbReference>
<sequence length="524" mass="58528">MMKKTSVNRLVAASLVTALSLGLAACQSNKKGDTASQKENHFTVATVRWQDWGKDFLKGFVAEAEKKAKVDVDWKIYLNSDWADQKAVLMAGGKLPDAFLGSISFSDSDLSVFKNRFIPLEDLIDKHMPNLSKIMKKDPNMRAIVTDPDGHIYSLPKREPMSPKVANQLYINKKWLDNLGLDMPKTYEDLVAVSKAFRDKDANGNGNVSDEIPFENGGVDPILTYVLPFGTVISPGESGKYWTVNDKKEITFTPTADYYKEGLKWVHDQYKEKLIDQEIFTQDSSQAEAKRQNNGDAIVGISAGWTADALFGKHAAEYVPMPPITGPDGKAYVHADGSGYGRNELMITDQAKDPGKILAFFDQFYTEDATIQTFYGSFDKATKKNDDGTYTVLEAPDGEQDIFAWVNSLRSFGPKYAPDDFNKKVTLPKGAGDGLKLEAQKVVEDAAQPAFPNVMFTQEELNRLSVISVDIMSFIQTKQAHWVTEGGIDKEWDEYLASLDKMGLKEYKSIHQAAYDRYLKNEKK</sequence>
<dbReference type="SUPFAM" id="SSF53850">
    <property type="entry name" value="Periplasmic binding protein-like II"/>
    <property type="match status" value="1"/>
</dbReference>
<feature type="signal peptide" evidence="1">
    <location>
        <begin position="1"/>
        <end position="24"/>
    </location>
</feature>
<dbReference type="PROSITE" id="PS51257">
    <property type="entry name" value="PROKAR_LIPOPROTEIN"/>
    <property type="match status" value="1"/>
</dbReference>
<evidence type="ECO:0000313" key="2">
    <source>
        <dbReference type="EMBL" id="MDQ0262053.1"/>
    </source>
</evidence>
<dbReference type="EMBL" id="JAUSTL010000001">
    <property type="protein sequence ID" value="MDQ0262053.1"/>
    <property type="molecule type" value="Genomic_DNA"/>
</dbReference>
<feature type="chain" id="PRO_5046628037" evidence="1">
    <location>
        <begin position="25"/>
        <end position="524"/>
    </location>
</feature>
<accession>A0ABU0A559</accession>
<name>A0ABU0A559_STRDY</name>